<reference evidence="4 5" key="1">
    <citation type="submission" date="2017-07" db="EMBL/GenBank/DDBJ databases">
        <title>Sandarakinorhabdus cyanobacteriorum sp. nov., a novel bacterium isolated from cyanobacterial aggregates in a eutrophic lake.</title>
        <authorList>
            <person name="Cai H."/>
        </authorList>
    </citation>
    <scope>NUCLEOTIDE SEQUENCE [LARGE SCALE GENOMIC DNA]</scope>
    <source>
        <strain evidence="4 5">TH057</strain>
    </source>
</reference>
<keyword evidence="2" id="KW-0413">Isomerase</keyword>
<dbReference type="GO" id="GO:0005737">
    <property type="term" value="C:cytoplasm"/>
    <property type="evidence" value="ECO:0007669"/>
    <property type="project" value="TreeGrafter"/>
</dbReference>
<comment type="similarity">
    <text evidence="1">Belongs to the PhzF family.</text>
</comment>
<dbReference type="RefSeq" id="WP_094473853.1">
    <property type="nucleotide sequence ID" value="NZ_NOXT01000111.1"/>
</dbReference>
<dbReference type="Pfam" id="PF02567">
    <property type="entry name" value="PhzC-PhzF"/>
    <property type="match status" value="1"/>
</dbReference>
<dbReference type="OrthoDB" id="9788221at2"/>
<proteinExistence type="inferred from homology"/>
<dbReference type="AlphaFoldDB" id="A0A255YI13"/>
<evidence type="ECO:0000256" key="2">
    <source>
        <dbReference type="ARBA" id="ARBA00023235"/>
    </source>
</evidence>
<name>A0A255YI13_9SPHN</name>
<protein>
    <submittedName>
        <fullName evidence="4">PhzF family phenazine biosynthesis protein</fullName>
    </submittedName>
</protein>
<dbReference type="PANTHER" id="PTHR13774:SF17">
    <property type="entry name" value="PHENAZINE BIOSYNTHESIS-LIKE DOMAIN-CONTAINING PROTEIN"/>
    <property type="match status" value="1"/>
</dbReference>
<organism evidence="4 5">
    <name type="scientific">Sandarakinorhabdus cyanobacteriorum</name>
    <dbReference type="NCBI Taxonomy" id="1981098"/>
    <lineage>
        <taxon>Bacteria</taxon>
        <taxon>Pseudomonadati</taxon>
        <taxon>Pseudomonadota</taxon>
        <taxon>Alphaproteobacteria</taxon>
        <taxon>Sphingomonadales</taxon>
        <taxon>Sphingosinicellaceae</taxon>
        <taxon>Sandarakinorhabdus</taxon>
    </lineage>
</organism>
<dbReference type="PANTHER" id="PTHR13774">
    <property type="entry name" value="PHENAZINE BIOSYNTHESIS PROTEIN"/>
    <property type="match status" value="1"/>
</dbReference>
<comment type="caution">
    <text evidence="4">The sequence shown here is derived from an EMBL/GenBank/DDBJ whole genome shotgun (WGS) entry which is preliminary data.</text>
</comment>
<feature type="active site" evidence="3">
    <location>
        <position position="46"/>
    </location>
</feature>
<dbReference type="SUPFAM" id="SSF54506">
    <property type="entry name" value="Diaminopimelate epimerase-like"/>
    <property type="match status" value="1"/>
</dbReference>
<dbReference type="Proteomes" id="UP000216991">
    <property type="component" value="Unassembled WGS sequence"/>
</dbReference>
<evidence type="ECO:0000256" key="3">
    <source>
        <dbReference type="PIRSR" id="PIRSR016184-1"/>
    </source>
</evidence>
<gene>
    <name evidence="4" type="ORF">CHU93_09575</name>
</gene>
<dbReference type="NCBIfam" id="TIGR00654">
    <property type="entry name" value="PhzF_family"/>
    <property type="match status" value="1"/>
</dbReference>
<dbReference type="Gene3D" id="3.10.310.10">
    <property type="entry name" value="Diaminopimelate Epimerase, Chain A, domain 1"/>
    <property type="match status" value="2"/>
</dbReference>
<keyword evidence="5" id="KW-1185">Reference proteome</keyword>
<dbReference type="GO" id="GO:0016853">
    <property type="term" value="F:isomerase activity"/>
    <property type="evidence" value="ECO:0007669"/>
    <property type="project" value="UniProtKB-KW"/>
</dbReference>
<evidence type="ECO:0000313" key="4">
    <source>
        <dbReference type="EMBL" id="OYQ28205.1"/>
    </source>
</evidence>
<evidence type="ECO:0000256" key="1">
    <source>
        <dbReference type="ARBA" id="ARBA00008270"/>
    </source>
</evidence>
<dbReference type="PIRSF" id="PIRSF016184">
    <property type="entry name" value="PhzC_PhzF"/>
    <property type="match status" value="1"/>
</dbReference>
<dbReference type="EMBL" id="NOXT01000111">
    <property type="protein sequence ID" value="OYQ28205.1"/>
    <property type="molecule type" value="Genomic_DNA"/>
</dbReference>
<accession>A0A255YI13</accession>
<evidence type="ECO:0000313" key="5">
    <source>
        <dbReference type="Proteomes" id="UP000216991"/>
    </source>
</evidence>
<sequence>MRISLTQVDAFADGPFTGNPAAVMFLDRWLPDAVLQGIAADNNLSETAFLVPATAADADFELRWFTPALEVALCGHATLASGHVVLEALPDLPAVRFRTRKAGLLTVARGTDGLVLDLPAWPATQPVTGAGLAAVTAALGATPAEVWARGEDYLVAVFDLPDDVRGLRPDYRAILALAPGVDLMLIATAPGEATDVISRVFVPACGVDEDPVTGSAHAVIAPFWARRFQRASFTALQASTRSGRLVCTLTGDRVQLAGRARTVIRGEYDLPDGAISG</sequence>
<dbReference type="InterPro" id="IPR003719">
    <property type="entry name" value="Phenazine_PhzF-like"/>
</dbReference>